<dbReference type="InterPro" id="IPR036249">
    <property type="entry name" value="Thioredoxin-like_sf"/>
</dbReference>
<dbReference type="SUPFAM" id="SSF52833">
    <property type="entry name" value="Thioredoxin-like"/>
    <property type="match status" value="1"/>
</dbReference>
<protein>
    <recommendedName>
        <fullName evidence="2">Thioredoxin domain-containing protein</fullName>
    </recommendedName>
</protein>
<dbReference type="InterPro" id="IPR050553">
    <property type="entry name" value="Thioredoxin_ResA/DsbE_sf"/>
</dbReference>
<dbReference type="Proteomes" id="UP000231152">
    <property type="component" value="Unassembled WGS sequence"/>
</dbReference>
<accession>A0A2M8LFL7</accession>
<dbReference type="GO" id="GO:0016491">
    <property type="term" value="F:oxidoreductase activity"/>
    <property type="evidence" value="ECO:0007669"/>
    <property type="project" value="InterPro"/>
</dbReference>
<keyword evidence="1" id="KW-1133">Transmembrane helix</keyword>
<dbReference type="Pfam" id="PF00578">
    <property type="entry name" value="AhpC-TSA"/>
    <property type="match status" value="1"/>
</dbReference>
<sequence>MKNNSNEKGSSNIIIAVIVILVLIGIAIYATQGGNNPKNSIADTKVSAPTSGESAKQVAPDFSLDKLGGGTITLAEYRGRKPVVLDFWTTWCPNCKRDMPHLNAFYEKYKDKVEVIGINMQENPSLVQKTISDWGITFPIALDTSGQVSRAYGVRYTNFHVLIDINGNVVRAIPGDISESDITSLFN</sequence>
<name>A0A2M8LFL7_9BACT</name>
<dbReference type="Gene3D" id="3.40.30.10">
    <property type="entry name" value="Glutaredoxin"/>
    <property type="match status" value="1"/>
</dbReference>
<evidence type="ECO:0000256" key="1">
    <source>
        <dbReference type="SAM" id="Phobius"/>
    </source>
</evidence>
<organism evidence="3 4">
    <name type="scientific">Candidatus Uhrbacteria bacterium CG10_big_fil_rev_8_21_14_0_10_48_11</name>
    <dbReference type="NCBI Taxonomy" id="1975037"/>
    <lineage>
        <taxon>Bacteria</taxon>
        <taxon>Candidatus Uhriibacteriota</taxon>
    </lineage>
</organism>
<keyword evidence="1" id="KW-0472">Membrane</keyword>
<dbReference type="GO" id="GO:0016209">
    <property type="term" value="F:antioxidant activity"/>
    <property type="evidence" value="ECO:0007669"/>
    <property type="project" value="InterPro"/>
</dbReference>
<evidence type="ECO:0000313" key="4">
    <source>
        <dbReference type="Proteomes" id="UP000231152"/>
    </source>
</evidence>
<dbReference type="AlphaFoldDB" id="A0A2M8LFL7"/>
<gene>
    <name evidence="3" type="ORF">COV04_00675</name>
</gene>
<dbReference type="PANTHER" id="PTHR42852">
    <property type="entry name" value="THIOL:DISULFIDE INTERCHANGE PROTEIN DSBE"/>
    <property type="match status" value="1"/>
</dbReference>
<dbReference type="InterPro" id="IPR013766">
    <property type="entry name" value="Thioredoxin_domain"/>
</dbReference>
<feature type="transmembrane region" description="Helical" evidence="1">
    <location>
        <begin position="12"/>
        <end position="30"/>
    </location>
</feature>
<reference evidence="3 4" key="1">
    <citation type="submission" date="2017-09" db="EMBL/GenBank/DDBJ databases">
        <title>Depth-based differentiation of microbial function through sediment-hosted aquifers and enrichment of novel symbionts in the deep terrestrial subsurface.</title>
        <authorList>
            <person name="Probst A.J."/>
            <person name="Ladd B."/>
            <person name="Jarett J.K."/>
            <person name="Geller-Mcgrath D.E."/>
            <person name="Sieber C.M."/>
            <person name="Emerson J.B."/>
            <person name="Anantharaman K."/>
            <person name="Thomas B.C."/>
            <person name="Malmstrom R."/>
            <person name="Stieglmeier M."/>
            <person name="Klingl A."/>
            <person name="Woyke T."/>
            <person name="Ryan C.M."/>
            <person name="Banfield J.F."/>
        </authorList>
    </citation>
    <scope>NUCLEOTIDE SEQUENCE [LARGE SCALE GENOMIC DNA]</scope>
    <source>
        <strain evidence="3">CG10_big_fil_rev_8_21_14_0_10_48_11</strain>
    </source>
</reference>
<dbReference type="PROSITE" id="PS51352">
    <property type="entry name" value="THIOREDOXIN_2"/>
    <property type="match status" value="1"/>
</dbReference>
<comment type="caution">
    <text evidence="3">The sequence shown here is derived from an EMBL/GenBank/DDBJ whole genome shotgun (WGS) entry which is preliminary data.</text>
</comment>
<dbReference type="CDD" id="cd02966">
    <property type="entry name" value="TlpA_like_family"/>
    <property type="match status" value="1"/>
</dbReference>
<dbReference type="PANTHER" id="PTHR42852:SF13">
    <property type="entry name" value="PROTEIN DIPZ"/>
    <property type="match status" value="1"/>
</dbReference>
<feature type="domain" description="Thioredoxin" evidence="2">
    <location>
        <begin position="53"/>
        <end position="187"/>
    </location>
</feature>
<keyword evidence="1" id="KW-0812">Transmembrane</keyword>
<evidence type="ECO:0000259" key="2">
    <source>
        <dbReference type="PROSITE" id="PS51352"/>
    </source>
</evidence>
<proteinExistence type="predicted"/>
<dbReference type="InterPro" id="IPR000866">
    <property type="entry name" value="AhpC/TSA"/>
</dbReference>
<dbReference type="EMBL" id="PFET01000002">
    <property type="protein sequence ID" value="PJE76250.1"/>
    <property type="molecule type" value="Genomic_DNA"/>
</dbReference>
<evidence type="ECO:0000313" key="3">
    <source>
        <dbReference type="EMBL" id="PJE76250.1"/>
    </source>
</evidence>